<feature type="transmembrane region" description="Helical" evidence="6">
    <location>
        <begin position="330"/>
        <end position="349"/>
    </location>
</feature>
<keyword evidence="4 6" id="KW-1133">Transmembrane helix</keyword>
<keyword evidence="2" id="KW-1003">Cell membrane</keyword>
<feature type="transmembrane region" description="Helical" evidence="6">
    <location>
        <begin position="46"/>
        <end position="68"/>
    </location>
</feature>
<name>A0A515EPK7_9BURK</name>
<dbReference type="KEGG" id="rhg:EXZ61_10470"/>
<organism evidence="7 8">
    <name type="scientific">Rhodoferax aquaticus</name>
    <dbReference type="NCBI Taxonomy" id="2527691"/>
    <lineage>
        <taxon>Bacteria</taxon>
        <taxon>Pseudomonadati</taxon>
        <taxon>Pseudomonadota</taxon>
        <taxon>Betaproteobacteria</taxon>
        <taxon>Burkholderiales</taxon>
        <taxon>Comamonadaceae</taxon>
        <taxon>Rhodoferax</taxon>
    </lineage>
</organism>
<evidence type="ECO:0000256" key="2">
    <source>
        <dbReference type="ARBA" id="ARBA00022475"/>
    </source>
</evidence>
<evidence type="ECO:0000313" key="8">
    <source>
        <dbReference type="Proteomes" id="UP000317365"/>
    </source>
</evidence>
<sequence length="422" mass="47081">MPFDYKKVRFNVVLLSAIQAFDYAIPLVAIPYLLHTLGAVGYGKIAFVQAFCSYFVLLIDFGFNWTGVRDIAVNASNKEYIARLFWRIQIIRFILCSISIGVIWTAIIWMPGLSPYASVLKVGCLILIGAAIYPLWLLQGLEKLRESALIQISVRLLMLMCVFVFIKGEQDLVLAAVLLMVSTPLSGIIALLFLSFGRNIDWRQPSRSELVSELLNSWHVFLTSAASSVYRSSSAVVLGLVTGPQAVAYFATAEKVVKATQEMTRPIVQATYASVSALASSDRNQCFVLLRKIFYFIFFFCALSSSVLLFFAGDIVYFFYGKYIEEARSVLMFLAFVPLVGGLNSVLGVQTLHALNFSKSFSYMVVLTGAFHLLVIFPSVYWYAENGAAVCFLASEMFLLGLLVRFHFRNNILVLPKLGGVW</sequence>
<comment type="subcellular location">
    <subcellularLocation>
        <location evidence="1">Cell membrane</location>
        <topology evidence="1">Multi-pass membrane protein</topology>
    </subcellularLocation>
</comment>
<keyword evidence="3 6" id="KW-0812">Transmembrane</keyword>
<keyword evidence="5 6" id="KW-0472">Membrane</keyword>
<feature type="transmembrane region" description="Helical" evidence="6">
    <location>
        <begin position="12"/>
        <end position="34"/>
    </location>
</feature>
<evidence type="ECO:0000313" key="7">
    <source>
        <dbReference type="EMBL" id="QDL54555.1"/>
    </source>
</evidence>
<feature type="transmembrane region" description="Helical" evidence="6">
    <location>
        <begin position="89"/>
        <end position="110"/>
    </location>
</feature>
<dbReference type="GO" id="GO:0005886">
    <property type="term" value="C:plasma membrane"/>
    <property type="evidence" value="ECO:0007669"/>
    <property type="project" value="UniProtKB-SubCell"/>
</dbReference>
<feature type="transmembrane region" description="Helical" evidence="6">
    <location>
        <begin position="116"/>
        <end position="136"/>
    </location>
</feature>
<dbReference type="EMBL" id="CP036282">
    <property type="protein sequence ID" value="QDL54555.1"/>
    <property type="molecule type" value="Genomic_DNA"/>
</dbReference>
<dbReference type="Pfam" id="PF01943">
    <property type="entry name" value="Polysacc_synt"/>
    <property type="match status" value="1"/>
</dbReference>
<feature type="transmembrane region" description="Helical" evidence="6">
    <location>
        <begin position="293"/>
        <end position="318"/>
    </location>
</feature>
<dbReference type="RefSeq" id="WP_142811572.1">
    <property type="nucleotide sequence ID" value="NZ_CP036282.1"/>
</dbReference>
<dbReference type="InterPro" id="IPR050833">
    <property type="entry name" value="Poly_Biosynth_Transport"/>
</dbReference>
<dbReference type="InterPro" id="IPR002797">
    <property type="entry name" value="Polysacc_synth"/>
</dbReference>
<dbReference type="PANTHER" id="PTHR30250:SF11">
    <property type="entry name" value="O-ANTIGEN TRANSPORTER-RELATED"/>
    <property type="match status" value="1"/>
</dbReference>
<feature type="transmembrane region" description="Helical" evidence="6">
    <location>
        <begin position="148"/>
        <end position="166"/>
    </location>
</feature>
<feature type="transmembrane region" description="Helical" evidence="6">
    <location>
        <begin position="172"/>
        <end position="194"/>
    </location>
</feature>
<evidence type="ECO:0000256" key="3">
    <source>
        <dbReference type="ARBA" id="ARBA00022692"/>
    </source>
</evidence>
<gene>
    <name evidence="7" type="ORF">EXZ61_10470</name>
</gene>
<reference evidence="8" key="2">
    <citation type="journal article" date="2020" name="Int. J. Syst. Evol. Microbiol.">
        <title>Genomic insights into a novel species Rhodoferax aquaticus sp. nov., isolated from freshwater.</title>
        <authorList>
            <person name="Li T."/>
            <person name="Zhuo Y."/>
            <person name="Jin C.Z."/>
            <person name="Wu X."/>
            <person name="Ko S.R."/>
            <person name="Jin F.J."/>
            <person name="Ahn C.Y."/>
            <person name="Oh H.M."/>
            <person name="Lee H.G."/>
            <person name="Jin L."/>
        </authorList>
    </citation>
    <scope>NUCLEOTIDE SEQUENCE [LARGE SCALE GENOMIC DNA]</scope>
    <source>
        <strain evidence="8">Gr-4</strain>
    </source>
</reference>
<evidence type="ECO:0000256" key="1">
    <source>
        <dbReference type="ARBA" id="ARBA00004651"/>
    </source>
</evidence>
<reference evidence="8" key="1">
    <citation type="submission" date="2019-02" db="EMBL/GenBank/DDBJ databases">
        <title>Complete genome sequence of Rhodoferax sp. Gr-4.</title>
        <authorList>
            <person name="Jin L."/>
        </authorList>
    </citation>
    <scope>NUCLEOTIDE SEQUENCE [LARGE SCALE GENOMIC DNA]</scope>
    <source>
        <strain evidence="8">Gr-4</strain>
    </source>
</reference>
<dbReference type="AlphaFoldDB" id="A0A515EPK7"/>
<protein>
    <recommendedName>
        <fullName evidence="9">Flippase</fullName>
    </recommendedName>
</protein>
<evidence type="ECO:0000256" key="4">
    <source>
        <dbReference type="ARBA" id="ARBA00022989"/>
    </source>
</evidence>
<evidence type="ECO:0000256" key="5">
    <source>
        <dbReference type="ARBA" id="ARBA00023136"/>
    </source>
</evidence>
<evidence type="ECO:0008006" key="9">
    <source>
        <dbReference type="Google" id="ProtNLM"/>
    </source>
</evidence>
<proteinExistence type="predicted"/>
<feature type="transmembrane region" description="Helical" evidence="6">
    <location>
        <begin position="387"/>
        <end position="408"/>
    </location>
</feature>
<dbReference type="PANTHER" id="PTHR30250">
    <property type="entry name" value="PST FAMILY PREDICTED COLANIC ACID TRANSPORTER"/>
    <property type="match status" value="1"/>
</dbReference>
<evidence type="ECO:0000256" key="6">
    <source>
        <dbReference type="SAM" id="Phobius"/>
    </source>
</evidence>
<accession>A0A515EPK7</accession>
<keyword evidence="8" id="KW-1185">Reference proteome</keyword>
<feature type="transmembrane region" description="Helical" evidence="6">
    <location>
        <begin position="361"/>
        <end position="381"/>
    </location>
</feature>
<dbReference type="Proteomes" id="UP000317365">
    <property type="component" value="Chromosome"/>
</dbReference>